<dbReference type="GO" id="GO:0005576">
    <property type="term" value="C:extracellular region"/>
    <property type="evidence" value="ECO:0007669"/>
    <property type="project" value="InterPro"/>
</dbReference>
<accession>A0AAJ6YG90</accession>
<dbReference type="GO" id="GO:0005975">
    <property type="term" value="P:carbohydrate metabolic process"/>
    <property type="evidence" value="ECO:0007669"/>
    <property type="project" value="InterPro"/>
</dbReference>
<feature type="disulfide bond" evidence="2">
    <location>
        <begin position="118"/>
        <end position="136"/>
    </location>
</feature>
<evidence type="ECO:0000256" key="1">
    <source>
        <dbReference type="ARBA" id="ARBA00023157"/>
    </source>
</evidence>
<evidence type="ECO:0000256" key="2">
    <source>
        <dbReference type="PROSITE-ProRule" id="PRU00124"/>
    </source>
</evidence>
<gene>
    <name evidence="6" type="primary">LOC105361915</name>
</gene>
<dbReference type="InterPro" id="IPR036055">
    <property type="entry name" value="LDL_receptor-like_sf"/>
</dbReference>
<evidence type="ECO:0000259" key="4">
    <source>
        <dbReference type="PROSITE" id="PS50940"/>
    </source>
</evidence>
<dbReference type="InterPro" id="IPR036508">
    <property type="entry name" value="Chitin-bd_dom_sf"/>
</dbReference>
<dbReference type="RefSeq" id="XP_011497524.1">
    <property type="nucleotide sequence ID" value="XM_011499222.1"/>
</dbReference>
<dbReference type="GeneID" id="105361915"/>
<dbReference type="InterPro" id="IPR002557">
    <property type="entry name" value="Chitin-bd_dom"/>
</dbReference>
<dbReference type="PROSITE" id="PS50068">
    <property type="entry name" value="LDLRA_2"/>
    <property type="match status" value="1"/>
</dbReference>
<dbReference type="GO" id="GO:0016787">
    <property type="term" value="F:hydrolase activity"/>
    <property type="evidence" value="ECO:0007669"/>
    <property type="project" value="UniProtKB-ARBA"/>
</dbReference>
<dbReference type="CTD" id="35002"/>
<proteinExistence type="predicted"/>
<dbReference type="SUPFAM" id="SSF88713">
    <property type="entry name" value="Glycoside hydrolase/deacetylase"/>
    <property type="match status" value="1"/>
</dbReference>
<dbReference type="Pfam" id="PF00057">
    <property type="entry name" value="Ldl_recept_a"/>
    <property type="match status" value="1"/>
</dbReference>
<dbReference type="InterPro" id="IPR023415">
    <property type="entry name" value="LDLR_class-A_CS"/>
</dbReference>
<evidence type="ECO:0000313" key="5">
    <source>
        <dbReference type="Proteomes" id="UP000695007"/>
    </source>
</evidence>
<feature type="signal peptide" evidence="3">
    <location>
        <begin position="1"/>
        <end position="18"/>
    </location>
</feature>
<dbReference type="InterPro" id="IPR011330">
    <property type="entry name" value="Glyco_hydro/deAcase_b/a-brl"/>
</dbReference>
<feature type="chain" id="PRO_5042539314" evidence="3">
    <location>
        <begin position="19"/>
        <end position="519"/>
    </location>
</feature>
<dbReference type="AlphaFoldDB" id="A0AAJ6YG90"/>
<dbReference type="GO" id="GO:0008061">
    <property type="term" value="F:chitin binding"/>
    <property type="evidence" value="ECO:0007669"/>
    <property type="project" value="InterPro"/>
</dbReference>
<dbReference type="SUPFAM" id="SSF57625">
    <property type="entry name" value="Invertebrate chitin-binding proteins"/>
    <property type="match status" value="1"/>
</dbReference>
<dbReference type="KEGG" id="csol:105361915"/>
<feature type="domain" description="Chitin-binding type-2" evidence="4">
    <location>
        <begin position="29"/>
        <end position="95"/>
    </location>
</feature>
<dbReference type="SMART" id="SM00494">
    <property type="entry name" value="ChtBD2"/>
    <property type="match status" value="1"/>
</dbReference>
<dbReference type="InterPro" id="IPR052740">
    <property type="entry name" value="CE4"/>
</dbReference>
<dbReference type="Gene3D" id="2.170.140.10">
    <property type="entry name" value="Chitin binding domain"/>
    <property type="match status" value="1"/>
</dbReference>
<keyword evidence="5" id="KW-1185">Reference proteome</keyword>
<keyword evidence="3" id="KW-0732">Signal</keyword>
<dbReference type="Gene3D" id="3.20.20.370">
    <property type="entry name" value="Glycoside hydrolase/deacetylase"/>
    <property type="match status" value="1"/>
</dbReference>
<dbReference type="PROSITE" id="PS01209">
    <property type="entry name" value="LDLRA_1"/>
    <property type="match status" value="1"/>
</dbReference>
<feature type="disulfide bond" evidence="2">
    <location>
        <begin position="111"/>
        <end position="123"/>
    </location>
</feature>
<organism evidence="5 6">
    <name type="scientific">Ceratosolen solmsi marchali</name>
    <dbReference type="NCBI Taxonomy" id="326594"/>
    <lineage>
        <taxon>Eukaryota</taxon>
        <taxon>Metazoa</taxon>
        <taxon>Ecdysozoa</taxon>
        <taxon>Arthropoda</taxon>
        <taxon>Hexapoda</taxon>
        <taxon>Insecta</taxon>
        <taxon>Pterygota</taxon>
        <taxon>Neoptera</taxon>
        <taxon>Endopterygota</taxon>
        <taxon>Hymenoptera</taxon>
        <taxon>Apocrita</taxon>
        <taxon>Proctotrupomorpha</taxon>
        <taxon>Chalcidoidea</taxon>
        <taxon>Agaonidae</taxon>
        <taxon>Agaoninae</taxon>
        <taxon>Ceratosolen</taxon>
    </lineage>
</organism>
<reference evidence="6" key="1">
    <citation type="submission" date="2025-08" db="UniProtKB">
        <authorList>
            <consortium name="RefSeq"/>
        </authorList>
    </citation>
    <scope>IDENTIFICATION</scope>
</reference>
<dbReference type="CDD" id="cd00112">
    <property type="entry name" value="LDLa"/>
    <property type="match status" value="1"/>
</dbReference>
<dbReference type="PROSITE" id="PS50940">
    <property type="entry name" value="CHIT_BIND_II"/>
    <property type="match status" value="1"/>
</dbReference>
<evidence type="ECO:0000256" key="3">
    <source>
        <dbReference type="SAM" id="SignalP"/>
    </source>
</evidence>
<keyword evidence="1 2" id="KW-1015">Disulfide bond</keyword>
<dbReference type="Proteomes" id="UP000695007">
    <property type="component" value="Unplaced"/>
</dbReference>
<dbReference type="Gene3D" id="4.10.400.10">
    <property type="entry name" value="Low-density Lipoprotein Receptor"/>
    <property type="match status" value="1"/>
</dbReference>
<sequence>MSRSLLLVLVVLCAQSLASKVSSKELTDQPPCLDDNKFYRNPKMQPHVLWSPGECAKYYLCLDDEVFEFKCSNGLLFDVIRQICDFKANVDNCDIIIEAEPSKPLLENGNCKEGSLACSDGNCLSSHYFCDGNADCSDSSDEAWCDSQNDVNAALPCDKNQCQLPQCWCSTDGTEIPGNLSSPVIPQMIMVTFEDAINSENFELFTKLFNEERKNPNGCPIRATFFVSHEHTNYRDVQHLWNLGHEIAIHSVTHREPQDWWMQNATIEDWFDEMVGEANIINRFAGIRMQDIKGMRVPFLGIGWNRQFLMMSEFGFVYDSSIIAPVSNPPIWPYTLDYKAPHGCTATGQMCPTRSYQGVWEIPINPLLVSDQNCQTLETCPLNLTDEEIHGALMNNFKVHYSSNRAPLGLHFQSSWIKTPSNFLALSKFIDDVLRLTDVYLISNQDVLEWMRNPTSLDTLRSFKPWHCFNKKLDSHEIACDLPNTCKLPSKILKTHRYLETCFDCPKQYPWLRNEFGHD</sequence>
<name>A0AAJ6YG90_9HYME</name>
<dbReference type="SUPFAM" id="SSF57424">
    <property type="entry name" value="LDL receptor-like module"/>
    <property type="match status" value="1"/>
</dbReference>
<dbReference type="InterPro" id="IPR002172">
    <property type="entry name" value="LDrepeatLR_classA_rpt"/>
</dbReference>
<dbReference type="SMART" id="SM00192">
    <property type="entry name" value="LDLa"/>
    <property type="match status" value="1"/>
</dbReference>
<protein>
    <submittedName>
        <fullName evidence="6">Uncharacterized protein LOC105361915 isoform X1</fullName>
    </submittedName>
</protein>
<dbReference type="Pfam" id="PF01607">
    <property type="entry name" value="CBM_14"/>
    <property type="match status" value="1"/>
</dbReference>
<feature type="disulfide bond" evidence="2">
    <location>
        <begin position="130"/>
        <end position="145"/>
    </location>
</feature>
<evidence type="ECO:0000313" key="6">
    <source>
        <dbReference type="RefSeq" id="XP_011497524.1"/>
    </source>
</evidence>
<dbReference type="PANTHER" id="PTHR45985">
    <property type="match status" value="1"/>
</dbReference>
<dbReference type="PANTHER" id="PTHR45985:SF5">
    <property type="entry name" value="CHITIN AND LDLR BINDING DEACETYLASE 3"/>
    <property type="match status" value="1"/>
</dbReference>